<dbReference type="Gene3D" id="3.30.70.1350">
    <property type="entry name" value="Cation efflux protein, cytoplasmic domain"/>
    <property type="match status" value="1"/>
</dbReference>
<dbReference type="InterPro" id="IPR027470">
    <property type="entry name" value="Cation_efflux_CTD"/>
</dbReference>
<keyword evidence="3 7" id="KW-0812">Transmembrane</keyword>
<gene>
    <name evidence="10" type="ORF">ADUPG1_011740</name>
</gene>
<evidence type="ECO:0000256" key="5">
    <source>
        <dbReference type="ARBA" id="ARBA00023136"/>
    </source>
</evidence>
<protein>
    <submittedName>
        <fullName evidence="10">Cation efflux protein like protein</fullName>
    </submittedName>
</protein>
<dbReference type="InterPro" id="IPR002524">
    <property type="entry name" value="Cation_efflux"/>
</dbReference>
<dbReference type="PANTHER" id="PTHR43840:SF13">
    <property type="entry name" value="CATION EFFLUX PROTEIN CYTOPLASMIC DOMAIN-CONTAINING PROTEIN"/>
    <property type="match status" value="1"/>
</dbReference>
<dbReference type="EMBL" id="BQXS01012245">
    <property type="protein sequence ID" value="GKT20610.1"/>
    <property type="molecule type" value="Genomic_DNA"/>
</dbReference>
<dbReference type="InterPro" id="IPR058533">
    <property type="entry name" value="Cation_efflux_TM"/>
</dbReference>
<dbReference type="SUPFAM" id="SSF160240">
    <property type="entry name" value="Cation efflux protein cytoplasmic domain-like"/>
    <property type="match status" value="1"/>
</dbReference>
<dbReference type="InterPro" id="IPR050291">
    <property type="entry name" value="CDF_Transporter"/>
</dbReference>
<evidence type="ECO:0000256" key="4">
    <source>
        <dbReference type="ARBA" id="ARBA00022989"/>
    </source>
</evidence>
<feature type="region of interest" description="Disordered" evidence="6">
    <location>
        <begin position="365"/>
        <end position="421"/>
    </location>
</feature>
<keyword evidence="2" id="KW-0813">Transport</keyword>
<evidence type="ECO:0000313" key="11">
    <source>
        <dbReference type="Proteomes" id="UP001057375"/>
    </source>
</evidence>
<feature type="transmembrane region" description="Helical" evidence="7">
    <location>
        <begin position="539"/>
        <end position="560"/>
    </location>
</feature>
<dbReference type="Pfam" id="PF01545">
    <property type="entry name" value="Cation_efflux"/>
    <property type="match status" value="1"/>
</dbReference>
<evidence type="ECO:0000259" key="9">
    <source>
        <dbReference type="Pfam" id="PF16916"/>
    </source>
</evidence>
<keyword evidence="5 7" id="KW-0472">Membrane</keyword>
<evidence type="ECO:0000313" key="10">
    <source>
        <dbReference type="EMBL" id="GKT20610.1"/>
    </source>
</evidence>
<feature type="region of interest" description="Disordered" evidence="6">
    <location>
        <begin position="308"/>
        <end position="335"/>
    </location>
</feature>
<dbReference type="InterPro" id="IPR027469">
    <property type="entry name" value="Cation_efflux_TMD_sf"/>
</dbReference>
<reference evidence="10" key="1">
    <citation type="submission" date="2022-03" db="EMBL/GenBank/DDBJ databases">
        <title>Draft genome sequence of Aduncisulcus paluster, a free-living microaerophilic Fornicata.</title>
        <authorList>
            <person name="Yuyama I."/>
            <person name="Kume K."/>
            <person name="Tamura T."/>
            <person name="Inagaki Y."/>
            <person name="Hashimoto T."/>
        </authorList>
    </citation>
    <scope>NUCLEOTIDE SEQUENCE</scope>
    <source>
        <strain evidence="10">NY0171</strain>
    </source>
</reference>
<evidence type="ECO:0000256" key="7">
    <source>
        <dbReference type="SAM" id="Phobius"/>
    </source>
</evidence>
<dbReference type="Proteomes" id="UP001057375">
    <property type="component" value="Unassembled WGS sequence"/>
</dbReference>
<evidence type="ECO:0000256" key="1">
    <source>
        <dbReference type="ARBA" id="ARBA00004141"/>
    </source>
</evidence>
<name>A0ABQ5JZ97_9EUKA</name>
<accession>A0ABQ5JZ97</accession>
<feature type="compositionally biased region" description="Basic and acidic residues" evidence="6">
    <location>
        <begin position="370"/>
        <end position="379"/>
    </location>
</feature>
<sequence>MSDQTDSVLIKDDSGGAYHRQLRYLVWKLNATFNHIVSTRMKYKFAVLHSARNSKQCSDDVSVEEPGCCACSGEDSTASYYEKQAERAKNMDEAAALVIFSMRDEFISSVHSLGIHPDENHSICGKALAHAILKLRFDPLIGAERNAYCAHSARENLIHNGIDCPVCLDIGIEYLRGKCDCEIQSASSSMEDTEEEAVDAKEVEVHVDSEEDVAKPPECEEETKPATIIDLSHSPPCHAPIASLPDSILPEQPNYCDCHLPQCPLKKAYDEGVSRREIRRSLGIFSKHLGCDICSMKCLCECEHHKDHDHPAEEGAEEATSPEKRKKHEKKQKGILFDEARAADVNLGAITGQLTKTRADCETFHSTAGESEKKALREWEDSEGSVSDGPQPDKGLSPLPSSRKNKEKGSSGACTCEGELSPNGKRKTDYSSFLLTFSFSINVFLIIIKIVASIMSGSMTVITSTIDSALDIVSGSILFIASKIAKHDSAESRVRYPMGKKRAETLGVLVFAIVMGVASILLIQKSITIILQGGAEIDFSLWPTLIIGTTILLKLMLFILCKSLVDKCSQTEAVEAYSQDHGNDVLSNSVGMVFALLADRYWDLLDPIGSIILSIYILFNWLSTAMEQIQLMLGIAAPTELNEKITFITMLFDAHVNGIDFLRVFSSGSVYNLEVHIIINEKMSLAKAHDIGESLQMCVQKLDCVERCYTHLDVARDFTYEKLFA</sequence>
<dbReference type="SUPFAM" id="SSF161111">
    <property type="entry name" value="Cation efflux protein transmembrane domain-like"/>
    <property type="match status" value="1"/>
</dbReference>
<feature type="domain" description="Cation efflux protein cytoplasmic" evidence="9">
    <location>
        <begin position="641"/>
        <end position="713"/>
    </location>
</feature>
<evidence type="ECO:0000256" key="6">
    <source>
        <dbReference type="SAM" id="MobiDB-lite"/>
    </source>
</evidence>
<keyword evidence="11" id="KW-1185">Reference proteome</keyword>
<organism evidence="10 11">
    <name type="scientific">Aduncisulcus paluster</name>
    <dbReference type="NCBI Taxonomy" id="2918883"/>
    <lineage>
        <taxon>Eukaryota</taxon>
        <taxon>Metamonada</taxon>
        <taxon>Carpediemonas-like organisms</taxon>
        <taxon>Aduncisulcus</taxon>
    </lineage>
</organism>
<feature type="domain" description="Cation efflux protein transmembrane" evidence="8">
    <location>
        <begin position="436"/>
        <end position="632"/>
    </location>
</feature>
<comment type="subcellular location">
    <subcellularLocation>
        <location evidence="1">Membrane</location>
        <topology evidence="1">Multi-pass membrane protein</topology>
    </subcellularLocation>
</comment>
<dbReference type="PANTHER" id="PTHR43840">
    <property type="entry name" value="MITOCHONDRIAL METAL TRANSPORTER 1-RELATED"/>
    <property type="match status" value="1"/>
</dbReference>
<dbReference type="Gene3D" id="1.20.1510.10">
    <property type="entry name" value="Cation efflux protein transmembrane domain"/>
    <property type="match status" value="1"/>
</dbReference>
<feature type="transmembrane region" description="Helical" evidence="7">
    <location>
        <begin position="433"/>
        <end position="455"/>
    </location>
</feature>
<dbReference type="InterPro" id="IPR036837">
    <property type="entry name" value="Cation_efflux_CTD_sf"/>
</dbReference>
<dbReference type="NCBIfam" id="TIGR01297">
    <property type="entry name" value="CDF"/>
    <property type="match status" value="1"/>
</dbReference>
<feature type="compositionally biased region" description="Basic residues" evidence="6">
    <location>
        <begin position="324"/>
        <end position="333"/>
    </location>
</feature>
<keyword evidence="4 7" id="KW-1133">Transmembrane helix</keyword>
<comment type="caution">
    <text evidence="10">The sequence shown here is derived from an EMBL/GenBank/DDBJ whole genome shotgun (WGS) entry which is preliminary data.</text>
</comment>
<dbReference type="Pfam" id="PF16916">
    <property type="entry name" value="ZT_dimer"/>
    <property type="match status" value="1"/>
</dbReference>
<proteinExistence type="predicted"/>
<evidence type="ECO:0000256" key="2">
    <source>
        <dbReference type="ARBA" id="ARBA00022448"/>
    </source>
</evidence>
<evidence type="ECO:0000256" key="3">
    <source>
        <dbReference type="ARBA" id="ARBA00022692"/>
    </source>
</evidence>
<evidence type="ECO:0000259" key="8">
    <source>
        <dbReference type="Pfam" id="PF01545"/>
    </source>
</evidence>
<feature type="transmembrane region" description="Helical" evidence="7">
    <location>
        <begin position="506"/>
        <end position="527"/>
    </location>
</feature>